<organism evidence="2 3">
    <name type="scientific">Juglans regia</name>
    <name type="common">English walnut</name>
    <dbReference type="NCBI Taxonomy" id="51240"/>
    <lineage>
        <taxon>Eukaryota</taxon>
        <taxon>Viridiplantae</taxon>
        <taxon>Streptophyta</taxon>
        <taxon>Embryophyta</taxon>
        <taxon>Tracheophyta</taxon>
        <taxon>Spermatophyta</taxon>
        <taxon>Magnoliopsida</taxon>
        <taxon>eudicotyledons</taxon>
        <taxon>Gunneridae</taxon>
        <taxon>Pentapetalae</taxon>
        <taxon>rosids</taxon>
        <taxon>fabids</taxon>
        <taxon>Fagales</taxon>
        <taxon>Juglandaceae</taxon>
        <taxon>Juglans</taxon>
    </lineage>
</organism>
<protein>
    <recommendedName>
        <fullName evidence="1">Retrotransposon Copia-like N-terminal domain-containing protein</fullName>
    </recommendedName>
</protein>
<feature type="non-terminal residue" evidence="2">
    <location>
        <position position="460"/>
    </location>
</feature>
<dbReference type="InterPro" id="IPR029472">
    <property type="entry name" value="Copia-like_N"/>
</dbReference>
<feature type="domain" description="Retrotransposon Copia-like N-terminal" evidence="1">
    <location>
        <begin position="25"/>
        <end position="71"/>
    </location>
</feature>
<dbReference type="PANTHER" id="PTHR37610:SF100">
    <property type="entry name" value="COPIA-LIKE POLYPROTEIN_RETROTRANSPOSON"/>
    <property type="match status" value="1"/>
</dbReference>
<sequence length="460" mass="51984">MEDQRTKPSIFLDFNNITNPYHLDHGDNPSISLVPELLTTDNYTTWSRAMCRALRAKNKIGFINGTISKPTNPEDPLLGAWERCNDLMVTWLQNSISQNLKSSIALVDDAPVIWEELKDRFTQQNGPWIFQLKKALAGSQQEQEPVSIYFGKLKSLWDELGIYDPIPNCDCGKLKILVDRYQRDCVIQFLMGLNDSYSNTRDQIMMLDPFPPMNRVFSMIQQQEMQHTMLSNIPSPDSNALAAKKGYTRFRSNTKPNTNPKRPFCNYCKIQGHTLDNCFKAGNAEPPTCNHCQMTGHTAEKCYKIHGYPPGHKLHNKNKQYVYLANSASAGQEEESRERMSLTKDQYQQILSLLQHKDVLTNNHSPNQVQTTNTPSQNAHKATTMSGISLYSHTSAKAQVHSPEVPWIIDTGATDHMICNTSFFHSITAQDLSSWTTIGMGELKNGLYHLSITAVPPTAL</sequence>
<dbReference type="Gene3D" id="4.10.60.10">
    <property type="entry name" value="Zinc finger, CCHC-type"/>
    <property type="match status" value="1"/>
</dbReference>
<comment type="caution">
    <text evidence="2">The sequence shown here is derived from an EMBL/GenBank/DDBJ whole genome shotgun (WGS) entry which is preliminary data.</text>
</comment>
<evidence type="ECO:0000313" key="3">
    <source>
        <dbReference type="Proteomes" id="UP000619265"/>
    </source>
</evidence>
<dbReference type="PANTHER" id="PTHR37610">
    <property type="entry name" value="CCHC-TYPE DOMAIN-CONTAINING PROTEIN"/>
    <property type="match status" value="1"/>
</dbReference>
<dbReference type="EMBL" id="LIHL02000008">
    <property type="protein sequence ID" value="KAF5462874.1"/>
    <property type="molecule type" value="Genomic_DNA"/>
</dbReference>
<accession>A0A833UJJ1</accession>
<reference evidence="2" key="1">
    <citation type="submission" date="2015-10" db="EMBL/GenBank/DDBJ databases">
        <authorList>
            <person name="Martinez-Garcia P.J."/>
            <person name="Crepeau M.W."/>
            <person name="Puiu D."/>
            <person name="Gonzalez-Ibeas D."/>
            <person name="Whalen J."/>
            <person name="Stevens K."/>
            <person name="Paul R."/>
            <person name="Butterfield T."/>
            <person name="Britton M."/>
            <person name="Reagan R."/>
            <person name="Chakraborty S."/>
            <person name="Walawage S.L."/>
            <person name="Vasquez-Gross H.A."/>
            <person name="Cardeno C."/>
            <person name="Famula R."/>
            <person name="Pratt K."/>
            <person name="Kuruganti S."/>
            <person name="Aradhya M.K."/>
            <person name="Leslie C.A."/>
            <person name="Dandekar A.M."/>
            <person name="Salzberg S.L."/>
            <person name="Wegrzyn J.L."/>
            <person name="Langley C.H."/>
            <person name="Neale D.B."/>
        </authorList>
    </citation>
    <scope>NUCLEOTIDE SEQUENCE</scope>
    <source>
        <tissue evidence="2">Leaves</tissue>
    </source>
</reference>
<evidence type="ECO:0000313" key="2">
    <source>
        <dbReference type="EMBL" id="KAF5462874.1"/>
    </source>
</evidence>
<reference evidence="2" key="2">
    <citation type="submission" date="2020-03" db="EMBL/GenBank/DDBJ databases">
        <title>Walnut 2.0.</title>
        <authorList>
            <person name="Marrano A."/>
            <person name="Britton M."/>
            <person name="Zimin A.V."/>
            <person name="Zaini P.A."/>
            <person name="Workman R."/>
            <person name="Puiu D."/>
            <person name="Bianco L."/>
            <person name="Allen B.J."/>
            <person name="Troggio M."/>
            <person name="Leslie C.A."/>
            <person name="Timp W."/>
            <person name="Dendekar A."/>
            <person name="Salzberg S.L."/>
            <person name="Neale D.B."/>
        </authorList>
    </citation>
    <scope>NUCLEOTIDE SEQUENCE</scope>
    <source>
        <tissue evidence="2">Leaves</tissue>
    </source>
</reference>
<dbReference type="AlphaFoldDB" id="A0A833UJJ1"/>
<name>A0A833UJJ1_JUGRE</name>
<dbReference type="Proteomes" id="UP000619265">
    <property type="component" value="Unassembled WGS sequence"/>
</dbReference>
<gene>
    <name evidence="2" type="ORF">F2P56_018844</name>
</gene>
<evidence type="ECO:0000259" key="1">
    <source>
        <dbReference type="Pfam" id="PF14244"/>
    </source>
</evidence>
<dbReference type="Gramene" id="Jr08_15990_p1">
    <property type="protein sequence ID" value="cds.Jr08_15990_p1"/>
    <property type="gene ID" value="Jr08_15990"/>
</dbReference>
<dbReference type="Pfam" id="PF14244">
    <property type="entry name" value="Retrotran_gag_3"/>
    <property type="match status" value="1"/>
</dbReference>
<proteinExistence type="predicted"/>